<dbReference type="PANTHER" id="PTHR30175">
    <property type="entry name" value="PHOSPHOTRANSFERASE SYSTEM TRANSPORT PROTEIN"/>
    <property type="match status" value="1"/>
</dbReference>
<dbReference type="GO" id="GO:0016301">
    <property type="term" value="F:kinase activity"/>
    <property type="evidence" value="ECO:0007669"/>
    <property type="project" value="UniProtKB-KW"/>
</dbReference>
<feature type="transmembrane region" description="Helical" evidence="12">
    <location>
        <begin position="292"/>
        <end position="314"/>
    </location>
</feature>
<dbReference type="SUPFAM" id="SSF55604">
    <property type="entry name" value="Glucose permease domain IIB"/>
    <property type="match status" value="1"/>
</dbReference>
<dbReference type="GO" id="GO:0008982">
    <property type="term" value="F:protein-N(PI)-phosphohistidine-sugar phosphotransferase activity"/>
    <property type="evidence" value="ECO:0007669"/>
    <property type="project" value="InterPro"/>
</dbReference>
<keyword evidence="4" id="KW-0762">Sugar transport</keyword>
<evidence type="ECO:0000256" key="11">
    <source>
        <dbReference type="PROSITE-ProRule" id="PRU00421"/>
    </source>
</evidence>
<keyword evidence="6" id="KW-0598">Phosphotransferase system</keyword>
<evidence type="ECO:0000256" key="8">
    <source>
        <dbReference type="ARBA" id="ARBA00022777"/>
    </source>
</evidence>
<gene>
    <name evidence="15" type="ORF">DFR60_105135</name>
</gene>
<evidence type="ECO:0000256" key="10">
    <source>
        <dbReference type="ARBA" id="ARBA00023136"/>
    </source>
</evidence>
<evidence type="ECO:0000256" key="6">
    <source>
        <dbReference type="ARBA" id="ARBA00022683"/>
    </source>
</evidence>
<dbReference type="Pfam" id="PF02378">
    <property type="entry name" value="PTS_EIIC"/>
    <property type="match status" value="1"/>
</dbReference>
<keyword evidence="10 12" id="KW-0472">Membrane</keyword>
<evidence type="ECO:0000256" key="9">
    <source>
        <dbReference type="ARBA" id="ARBA00022989"/>
    </source>
</evidence>
<dbReference type="InterPro" id="IPR036878">
    <property type="entry name" value="Glu_permease_IIB"/>
</dbReference>
<evidence type="ECO:0000256" key="2">
    <source>
        <dbReference type="ARBA" id="ARBA00022448"/>
    </source>
</evidence>
<evidence type="ECO:0000259" key="13">
    <source>
        <dbReference type="PROSITE" id="PS51098"/>
    </source>
</evidence>
<keyword evidence="5" id="KW-0808">Transferase</keyword>
<feature type="transmembrane region" description="Helical" evidence="12">
    <location>
        <begin position="335"/>
        <end position="356"/>
    </location>
</feature>
<dbReference type="InterPro" id="IPR003352">
    <property type="entry name" value="PTS_EIIC"/>
</dbReference>
<sequence length="476" mass="49993">MKEYGGVAQSIIQYSGGAENIIAANNCMTRVRLELADADKAEVDRIKGLKGVLGVNIDAQFQIIVGPGAAAKITEEINKILSPSGAVSNKDRAKEIAAHNKAVIKEKQKVSKGKLLLKTISNIFIPLAPAFIATGLMAGLQSIVGTMISEGMLSADFNQWVTVLRVIKAGVLSYLVIYVGINAAREFKTDMGLGGALGAVALLTGMSADAPILNIFTGEALRSGQGGVIGVILAVWILSVIHRKLSDIMPKSIDLIATSFLALFISALIMIFFIMPFAGWVSDGILFVVTKLLAIGGAFAGFILAAVWLPLVMLGLHHFMTPIHVELINQTGMTILLPILTMAGAGQVGAAFALWFKCRKNKPLTDIIKGGLPAGILGIGEPLIYGVTLPLGKPFITACIGAGFGGAFIGSFGNVGATSIGATGILMIPLIADHKWMIYVGGLLISYAVGFAATYLFGVPAQAQREVTDLEDLEMA</sequence>
<keyword evidence="16" id="KW-1185">Reference proteome</keyword>
<feature type="domain" description="PTS EIIB type-1" evidence="13">
    <location>
        <begin position="5"/>
        <end position="87"/>
    </location>
</feature>
<evidence type="ECO:0000256" key="7">
    <source>
        <dbReference type="ARBA" id="ARBA00022692"/>
    </source>
</evidence>
<evidence type="ECO:0000256" key="5">
    <source>
        <dbReference type="ARBA" id="ARBA00022679"/>
    </source>
</evidence>
<evidence type="ECO:0000256" key="1">
    <source>
        <dbReference type="ARBA" id="ARBA00004651"/>
    </source>
</evidence>
<dbReference type="Gene3D" id="3.30.1360.60">
    <property type="entry name" value="Glucose permease domain IIB"/>
    <property type="match status" value="1"/>
</dbReference>
<dbReference type="InterPro" id="IPR050558">
    <property type="entry name" value="PTS_Sugar-Specific_Components"/>
</dbReference>
<dbReference type="Pfam" id="PF00367">
    <property type="entry name" value="PTS_EIIB"/>
    <property type="match status" value="1"/>
</dbReference>
<dbReference type="GeneID" id="86061530"/>
<feature type="transmembrane region" description="Helical" evidence="12">
    <location>
        <begin position="253"/>
        <end position="280"/>
    </location>
</feature>
<proteinExistence type="predicted"/>
<feature type="transmembrane region" description="Helical" evidence="12">
    <location>
        <begin position="395"/>
        <end position="415"/>
    </location>
</feature>
<keyword evidence="3" id="KW-1003">Cell membrane</keyword>
<feature type="active site" description="Phosphocysteine intermediate; for EIIB activity" evidence="11">
    <location>
        <position position="27"/>
    </location>
</feature>
<dbReference type="GO" id="GO:0009401">
    <property type="term" value="P:phosphoenolpyruvate-dependent sugar phosphotransferase system"/>
    <property type="evidence" value="ECO:0007669"/>
    <property type="project" value="UniProtKB-KW"/>
</dbReference>
<dbReference type="PROSITE" id="PS01035">
    <property type="entry name" value="PTS_EIIB_TYPE_1_CYS"/>
    <property type="match status" value="1"/>
</dbReference>
<evidence type="ECO:0000256" key="3">
    <source>
        <dbReference type="ARBA" id="ARBA00022475"/>
    </source>
</evidence>
<organism evidence="15 16">
    <name type="scientific">Hungatella effluvii</name>
    <dbReference type="NCBI Taxonomy" id="1096246"/>
    <lineage>
        <taxon>Bacteria</taxon>
        <taxon>Bacillati</taxon>
        <taxon>Bacillota</taxon>
        <taxon>Clostridia</taxon>
        <taxon>Lachnospirales</taxon>
        <taxon>Lachnospiraceae</taxon>
        <taxon>Hungatella</taxon>
    </lineage>
</organism>
<keyword evidence="2" id="KW-0813">Transport</keyword>
<dbReference type="CDD" id="cd00212">
    <property type="entry name" value="PTS_IIB_glc"/>
    <property type="match status" value="1"/>
</dbReference>
<comment type="caution">
    <text evidence="15">The sequence shown here is derived from an EMBL/GenBank/DDBJ whole genome shotgun (WGS) entry which is preliminary data.</text>
</comment>
<keyword evidence="9 12" id="KW-1133">Transmembrane helix</keyword>
<evidence type="ECO:0000256" key="4">
    <source>
        <dbReference type="ARBA" id="ARBA00022597"/>
    </source>
</evidence>
<dbReference type="InterPro" id="IPR018113">
    <property type="entry name" value="PTrfase_EIIB_Cys"/>
</dbReference>
<dbReference type="PROSITE" id="PS51103">
    <property type="entry name" value="PTS_EIIC_TYPE_1"/>
    <property type="match status" value="1"/>
</dbReference>
<keyword evidence="7 12" id="KW-0812">Transmembrane</keyword>
<feature type="transmembrane region" description="Helical" evidence="12">
    <location>
        <begin position="223"/>
        <end position="241"/>
    </location>
</feature>
<comment type="subcellular location">
    <subcellularLocation>
        <location evidence="1">Cell membrane</location>
        <topology evidence="1">Multi-pass membrane protein</topology>
    </subcellularLocation>
</comment>
<evidence type="ECO:0000313" key="15">
    <source>
        <dbReference type="EMBL" id="PXX53646.1"/>
    </source>
</evidence>
<keyword evidence="8" id="KW-0418">Kinase</keyword>
<dbReference type="Proteomes" id="UP000248057">
    <property type="component" value="Unassembled WGS sequence"/>
</dbReference>
<dbReference type="InterPro" id="IPR001996">
    <property type="entry name" value="PTS_IIB_1"/>
</dbReference>
<feature type="transmembrane region" description="Helical" evidence="12">
    <location>
        <begin position="436"/>
        <end position="457"/>
    </location>
</feature>
<reference evidence="15 16" key="1">
    <citation type="submission" date="2018-05" db="EMBL/GenBank/DDBJ databases">
        <title>Genomic Encyclopedia of Type Strains, Phase IV (KMG-IV): sequencing the most valuable type-strain genomes for metagenomic binning, comparative biology and taxonomic classification.</title>
        <authorList>
            <person name="Goeker M."/>
        </authorList>
    </citation>
    <scope>NUCLEOTIDE SEQUENCE [LARGE SCALE GENOMIC DNA]</scope>
    <source>
        <strain evidence="15 16">DSM 24995</strain>
    </source>
</reference>
<dbReference type="PROSITE" id="PS51098">
    <property type="entry name" value="PTS_EIIB_TYPE_1"/>
    <property type="match status" value="1"/>
</dbReference>
<dbReference type="GO" id="GO:0090588">
    <property type="term" value="F:protein-phosphocysteine-N-acetylmuramate phosphotransferase system transporter activity"/>
    <property type="evidence" value="ECO:0007669"/>
    <property type="project" value="TreeGrafter"/>
</dbReference>
<dbReference type="AlphaFoldDB" id="A0A2V3YJP6"/>
<dbReference type="EMBL" id="QJKD01000005">
    <property type="protein sequence ID" value="PXX53646.1"/>
    <property type="molecule type" value="Genomic_DNA"/>
</dbReference>
<dbReference type="GO" id="GO:0005886">
    <property type="term" value="C:plasma membrane"/>
    <property type="evidence" value="ECO:0007669"/>
    <property type="project" value="UniProtKB-SubCell"/>
</dbReference>
<dbReference type="RefSeq" id="WP_110322979.1">
    <property type="nucleotide sequence ID" value="NZ_QJKD01000005.1"/>
</dbReference>
<protein>
    <submittedName>
        <fullName evidence="15">PTS system IIA component (Glc family) /PTS system IIB component (Glc family) /PTS system IIC component (Glc family)</fullName>
    </submittedName>
</protein>
<feature type="transmembrane region" description="Helical" evidence="12">
    <location>
        <begin position="160"/>
        <end position="181"/>
    </location>
</feature>
<evidence type="ECO:0000313" key="16">
    <source>
        <dbReference type="Proteomes" id="UP000248057"/>
    </source>
</evidence>
<evidence type="ECO:0000256" key="12">
    <source>
        <dbReference type="SAM" id="Phobius"/>
    </source>
</evidence>
<feature type="transmembrane region" description="Helical" evidence="12">
    <location>
        <begin position="115"/>
        <end position="140"/>
    </location>
</feature>
<dbReference type="PANTHER" id="PTHR30175:SF3">
    <property type="entry name" value="PTS SYSTEM N-ACETYLMURAMIC ACID-SPECIFIC EIIBC COMPONENT"/>
    <property type="match status" value="1"/>
</dbReference>
<feature type="transmembrane region" description="Helical" evidence="12">
    <location>
        <begin position="193"/>
        <end position="217"/>
    </location>
</feature>
<dbReference type="InterPro" id="IPR013013">
    <property type="entry name" value="PTS_EIIC_1"/>
</dbReference>
<accession>A0A2V3YJP6</accession>
<evidence type="ECO:0000259" key="14">
    <source>
        <dbReference type="PROSITE" id="PS51103"/>
    </source>
</evidence>
<feature type="domain" description="PTS EIIC type-1" evidence="14">
    <location>
        <begin position="118"/>
        <end position="476"/>
    </location>
</feature>
<name>A0A2V3YJP6_9FIRM</name>